<feature type="domain" description="HTH cro/C1-type" evidence="1">
    <location>
        <begin position="36"/>
        <end position="90"/>
    </location>
</feature>
<dbReference type="GO" id="GO:0003677">
    <property type="term" value="F:DNA binding"/>
    <property type="evidence" value="ECO:0007669"/>
    <property type="project" value="InterPro"/>
</dbReference>
<dbReference type="Pfam" id="PF13560">
    <property type="entry name" value="HTH_31"/>
    <property type="match status" value="1"/>
</dbReference>
<dbReference type="AlphaFoldDB" id="A0A9D2NRZ7"/>
<dbReference type="CDD" id="cd00093">
    <property type="entry name" value="HTH_XRE"/>
    <property type="match status" value="1"/>
</dbReference>
<dbReference type="SMART" id="SM00530">
    <property type="entry name" value="HTH_XRE"/>
    <property type="match status" value="1"/>
</dbReference>
<dbReference type="InterPro" id="IPR010982">
    <property type="entry name" value="Lambda_DNA-bd_dom_sf"/>
</dbReference>
<gene>
    <name evidence="2" type="ORF">H9702_09535</name>
</gene>
<comment type="caution">
    <text evidence="2">The sequence shown here is derived from an EMBL/GenBank/DDBJ whole genome shotgun (WGS) entry which is preliminary data.</text>
</comment>
<organism evidence="2 3">
    <name type="scientific">Candidatus Merdibacter merdavium</name>
    <dbReference type="NCBI Taxonomy" id="2838692"/>
    <lineage>
        <taxon>Bacteria</taxon>
        <taxon>Bacillati</taxon>
        <taxon>Bacillota</taxon>
        <taxon>Erysipelotrichia</taxon>
        <taxon>Erysipelotrichales</taxon>
        <taxon>Erysipelotrichaceae</taxon>
        <taxon>Merdibacter</taxon>
    </lineage>
</organism>
<dbReference type="EMBL" id="DWWM01000057">
    <property type="protein sequence ID" value="HJC37352.1"/>
    <property type="molecule type" value="Genomic_DNA"/>
</dbReference>
<dbReference type="Gene3D" id="1.10.260.40">
    <property type="entry name" value="lambda repressor-like DNA-binding domains"/>
    <property type="match status" value="1"/>
</dbReference>
<dbReference type="SUPFAM" id="SSF47413">
    <property type="entry name" value="lambda repressor-like DNA-binding domains"/>
    <property type="match status" value="1"/>
</dbReference>
<reference evidence="2" key="1">
    <citation type="journal article" date="2021" name="PeerJ">
        <title>Extensive microbial diversity within the chicken gut microbiome revealed by metagenomics and culture.</title>
        <authorList>
            <person name="Gilroy R."/>
            <person name="Ravi A."/>
            <person name="Getino M."/>
            <person name="Pursley I."/>
            <person name="Horton D.L."/>
            <person name="Alikhan N.F."/>
            <person name="Baker D."/>
            <person name="Gharbi K."/>
            <person name="Hall N."/>
            <person name="Watson M."/>
            <person name="Adriaenssens E.M."/>
            <person name="Foster-Nyarko E."/>
            <person name="Jarju S."/>
            <person name="Secka A."/>
            <person name="Antonio M."/>
            <person name="Oren A."/>
            <person name="Chaudhuri R.R."/>
            <person name="La Ragione R."/>
            <person name="Hildebrand F."/>
            <person name="Pallen M.J."/>
        </authorList>
    </citation>
    <scope>NUCLEOTIDE SEQUENCE</scope>
    <source>
        <strain evidence="2">CHK187-11901</strain>
    </source>
</reference>
<name>A0A9D2NRZ7_9FIRM</name>
<evidence type="ECO:0000313" key="3">
    <source>
        <dbReference type="Proteomes" id="UP000823896"/>
    </source>
</evidence>
<reference evidence="2" key="2">
    <citation type="submission" date="2021-04" db="EMBL/GenBank/DDBJ databases">
        <authorList>
            <person name="Gilroy R."/>
        </authorList>
    </citation>
    <scope>NUCLEOTIDE SEQUENCE</scope>
    <source>
        <strain evidence="2">CHK187-11901</strain>
    </source>
</reference>
<dbReference type="Proteomes" id="UP000823896">
    <property type="component" value="Unassembled WGS sequence"/>
</dbReference>
<dbReference type="InterPro" id="IPR001387">
    <property type="entry name" value="Cro/C1-type_HTH"/>
</dbReference>
<evidence type="ECO:0000313" key="2">
    <source>
        <dbReference type="EMBL" id="HJC37352.1"/>
    </source>
</evidence>
<accession>A0A9D2NRZ7</accession>
<sequence>MEKATNEILQQLLQGSQSELERLLPQLHPRAFSEYLNALSEARGMSKAEVIRESGIPRTYAYQLFQGTRVPSRDKVLTLAIVLRCTIEECDRLLTLAAHQRLYAKDPRDALILFSLNRRESLDKIEERLNAYGMALLRNYE</sequence>
<proteinExistence type="predicted"/>
<evidence type="ECO:0000259" key="1">
    <source>
        <dbReference type="PROSITE" id="PS50943"/>
    </source>
</evidence>
<protein>
    <submittedName>
        <fullName evidence="2">Helix-turn-helix domain-containing protein</fullName>
    </submittedName>
</protein>
<dbReference type="PROSITE" id="PS50943">
    <property type="entry name" value="HTH_CROC1"/>
    <property type="match status" value="1"/>
</dbReference>